<reference evidence="1" key="1">
    <citation type="submission" date="2015-10" db="EMBL/GenBank/DDBJ databases">
        <title>Description of Candidatus Tenderia electrophaga gen. nov, sp. nov., an Uncultivated Electroautotroph from a Biocathode Enrichment.</title>
        <authorList>
            <person name="Eddie B.J."/>
            <person name="Malanoski A.P."/>
            <person name="Wang Z."/>
            <person name="Hall R.J."/>
            <person name="Oh S.D."/>
            <person name="Heiner C."/>
            <person name="Lin B."/>
            <person name="Strycharz-Glaven S.M."/>
        </authorList>
    </citation>
    <scope>NUCLEOTIDE SEQUENCE [LARGE SCALE GENOMIC DNA]</scope>
    <source>
        <strain evidence="1">NRL1</strain>
    </source>
</reference>
<dbReference type="Pfam" id="PF12101">
    <property type="entry name" value="DUF3577"/>
    <property type="match status" value="1"/>
</dbReference>
<keyword evidence="2" id="KW-1185">Reference proteome</keyword>
<organism evidence="1 2">
    <name type="scientific">Candidatus Tenderia electrophaga</name>
    <dbReference type="NCBI Taxonomy" id="1748243"/>
    <lineage>
        <taxon>Bacteria</taxon>
        <taxon>Pseudomonadati</taxon>
        <taxon>Pseudomonadota</taxon>
        <taxon>Gammaproteobacteria</taxon>
        <taxon>Candidatus Tenderiales</taxon>
        <taxon>Candidatus Tenderiaceae</taxon>
        <taxon>Candidatus Tenderia</taxon>
    </lineage>
</organism>
<dbReference type="EMBL" id="CP013099">
    <property type="protein sequence ID" value="ALP53695.1"/>
    <property type="molecule type" value="Genomic_DNA"/>
</dbReference>
<dbReference type="AlphaFoldDB" id="A0A0S2TEW9"/>
<name>A0A0S2TEW9_9GAMM</name>
<accession>A0A0S2TEW9</accession>
<dbReference type="KEGG" id="tee:Tel_11410"/>
<dbReference type="NCBIfam" id="NF040584">
    <property type="entry name" value="STY4534_fam"/>
    <property type="match status" value="1"/>
</dbReference>
<evidence type="ECO:0000313" key="1">
    <source>
        <dbReference type="EMBL" id="ALP53695.1"/>
    </source>
</evidence>
<dbReference type="InterPro" id="IPR021960">
    <property type="entry name" value="DUF3577"/>
</dbReference>
<evidence type="ECO:0000313" key="2">
    <source>
        <dbReference type="Proteomes" id="UP000055136"/>
    </source>
</evidence>
<protein>
    <recommendedName>
        <fullName evidence="3">DUF3577 domain-containing protein</fullName>
    </recommendedName>
</protein>
<dbReference type="Proteomes" id="UP000055136">
    <property type="component" value="Chromosome"/>
</dbReference>
<proteinExistence type="predicted"/>
<gene>
    <name evidence="1" type="ORF">Tel_11410</name>
</gene>
<sequence>MSDNIDINNPGLDNSDHNNQETKYFDLHATGIGYLNRVREVPVKRSQPFLAVDISALHGDSEDIQYTRFDCRVSGSDAKTIIEQLMSVINDDENKVLVGFKLGDLYADTFTYKSGDKAGQTGVSLKARLLRIDWVKVNGKPFDIELRTAV</sequence>
<evidence type="ECO:0008006" key="3">
    <source>
        <dbReference type="Google" id="ProtNLM"/>
    </source>
</evidence>